<evidence type="ECO:0000313" key="5">
    <source>
        <dbReference type="Proteomes" id="UP000321234"/>
    </source>
</evidence>
<sequence>MPVVHAGRTVAVHEFRSTRPLPFFDGREGKWAAISRIAAQVGEVARAGAAIAETLHDREAVTTVVTRLNSAHTPEQALRTALDEVRSSFGWAYGSFWSLDEQAGVLRFAQESGSAGDEFRAVTLAASFAEGVGLSGRAWRARDLVAVEDLGELSDCVRAPAAQRAGVKSGVCFPVVLGGRVVGTMDFFTTSTVVLSESRTSALRQVAQLVTQRLEVLHRSEADAEAARALLDTVTRLRAATTDAVEVGDRSAEQARAVEAEVASLASASTAIGDILKVITSIAEQTNLLALNATIEAARAGEAGKGFAVVAGEVKELARATAEATERVAQRVGDMQASSASVASGIAAAAATIGRLDAVQNQMTAVLEEQAAMASAFTAREDAR</sequence>
<dbReference type="InterPro" id="IPR029016">
    <property type="entry name" value="GAF-like_dom_sf"/>
</dbReference>
<dbReference type="GO" id="GO:0007165">
    <property type="term" value="P:signal transduction"/>
    <property type="evidence" value="ECO:0007669"/>
    <property type="project" value="UniProtKB-KW"/>
</dbReference>
<dbReference type="SUPFAM" id="SSF55781">
    <property type="entry name" value="GAF domain-like"/>
    <property type="match status" value="1"/>
</dbReference>
<dbReference type="GO" id="GO:0016020">
    <property type="term" value="C:membrane"/>
    <property type="evidence" value="ECO:0007669"/>
    <property type="project" value="InterPro"/>
</dbReference>
<dbReference type="PROSITE" id="PS50111">
    <property type="entry name" value="CHEMOTAXIS_TRANSDUC_2"/>
    <property type="match status" value="1"/>
</dbReference>
<evidence type="ECO:0000259" key="3">
    <source>
        <dbReference type="PROSITE" id="PS50111"/>
    </source>
</evidence>
<name>A0A5C8ZJ77_9ACTN</name>
<accession>A0A5C8ZJ77</accession>
<evidence type="ECO:0000256" key="1">
    <source>
        <dbReference type="ARBA" id="ARBA00023224"/>
    </source>
</evidence>
<proteinExistence type="predicted"/>
<dbReference type="SMART" id="SM00283">
    <property type="entry name" value="MA"/>
    <property type="match status" value="1"/>
</dbReference>
<dbReference type="PANTHER" id="PTHR32089:SF112">
    <property type="entry name" value="LYSOZYME-LIKE PROTEIN-RELATED"/>
    <property type="match status" value="1"/>
</dbReference>
<dbReference type="SUPFAM" id="SSF58104">
    <property type="entry name" value="Methyl-accepting chemotaxis protein (MCP) signaling domain"/>
    <property type="match status" value="1"/>
</dbReference>
<dbReference type="Pfam" id="PF13185">
    <property type="entry name" value="GAF_2"/>
    <property type="match status" value="1"/>
</dbReference>
<dbReference type="Proteomes" id="UP000321234">
    <property type="component" value="Unassembled WGS sequence"/>
</dbReference>
<organism evidence="4 5">
    <name type="scientific">Quadrisphaera setariae</name>
    <dbReference type="NCBI Taxonomy" id="2593304"/>
    <lineage>
        <taxon>Bacteria</taxon>
        <taxon>Bacillati</taxon>
        <taxon>Actinomycetota</taxon>
        <taxon>Actinomycetes</taxon>
        <taxon>Kineosporiales</taxon>
        <taxon>Kineosporiaceae</taxon>
        <taxon>Quadrisphaera</taxon>
    </lineage>
</organism>
<keyword evidence="5" id="KW-1185">Reference proteome</keyword>
<dbReference type="Pfam" id="PF00015">
    <property type="entry name" value="MCPsignal"/>
    <property type="match status" value="1"/>
</dbReference>
<dbReference type="InterPro" id="IPR004089">
    <property type="entry name" value="MCPsignal_dom"/>
</dbReference>
<comment type="caution">
    <text evidence="4">The sequence shown here is derived from an EMBL/GenBank/DDBJ whole genome shotgun (WGS) entry which is preliminary data.</text>
</comment>
<dbReference type="SMART" id="SM00065">
    <property type="entry name" value="GAF"/>
    <property type="match status" value="1"/>
</dbReference>
<dbReference type="Gene3D" id="3.30.450.40">
    <property type="match status" value="1"/>
</dbReference>
<reference evidence="4 5" key="1">
    <citation type="submission" date="2019-07" db="EMBL/GenBank/DDBJ databases">
        <title>Quadrisphaera sp. strain DD2A genome sequencing and assembly.</title>
        <authorList>
            <person name="Kim I."/>
        </authorList>
    </citation>
    <scope>NUCLEOTIDE SEQUENCE [LARGE SCALE GENOMIC DNA]</scope>
    <source>
        <strain evidence="4 5">DD2A</strain>
    </source>
</reference>
<feature type="domain" description="Methyl-accepting transducer" evidence="3">
    <location>
        <begin position="196"/>
        <end position="384"/>
    </location>
</feature>
<protein>
    <submittedName>
        <fullName evidence="4">GAF domain-containing protein</fullName>
    </submittedName>
</protein>
<dbReference type="InterPro" id="IPR003018">
    <property type="entry name" value="GAF"/>
</dbReference>
<keyword evidence="1 2" id="KW-0807">Transducer</keyword>
<gene>
    <name evidence="4" type="ORF">FMM08_04215</name>
</gene>
<dbReference type="PANTHER" id="PTHR32089">
    <property type="entry name" value="METHYL-ACCEPTING CHEMOTAXIS PROTEIN MCPB"/>
    <property type="match status" value="1"/>
</dbReference>
<dbReference type="AlphaFoldDB" id="A0A5C8ZJ77"/>
<dbReference type="Gene3D" id="1.10.287.950">
    <property type="entry name" value="Methyl-accepting chemotaxis protein"/>
    <property type="match status" value="1"/>
</dbReference>
<evidence type="ECO:0000313" key="4">
    <source>
        <dbReference type="EMBL" id="TXR57664.1"/>
    </source>
</evidence>
<evidence type="ECO:0000256" key="2">
    <source>
        <dbReference type="PROSITE-ProRule" id="PRU00284"/>
    </source>
</evidence>
<dbReference type="OrthoDB" id="5241933at2"/>
<dbReference type="EMBL" id="VKAC01000002">
    <property type="protein sequence ID" value="TXR57664.1"/>
    <property type="molecule type" value="Genomic_DNA"/>
</dbReference>